<dbReference type="Proteomes" id="UP001321249">
    <property type="component" value="Unassembled WGS sequence"/>
</dbReference>
<dbReference type="AlphaFoldDB" id="A0AAJ5ZKG0"/>
<dbReference type="EMBL" id="CP046147">
    <property type="protein sequence ID" value="WFG40322.1"/>
    <property type="molecule type" value="Genomic_DNA"/>
</dbReference>
<evidence type="ECO:0000313" key="5">
    <source>
        <dbReference type="Proteomes" id="UP001321249"/>
    </source>
</evidence>
<evidence type="ECO:0000313" key="4">
    <source>
        <dbReference type="Proteomes" id="UP001219901"/>
    </source>
</evidence>
<dbReference type="Gene3D" id="3.20.20.70">
    <property type="entry name" value="Aldolase class I"/>
    <property type="match status" value="1"/>
</dbReference>
<reference evidence="4" key="3">
    <citation type="submission" date="2023-06" db="EMBL/GenBank/DDBJ databases">
        <title>Pangenomics reveal diversification of enzyme families and niche specialization in globally abundant SAR202 bacteria.</title>
        <authorList>
            <person name="Saw J.H.W."/>
        </authorList>
    </citation>
    <scope>NUCLEOTIDE SEQUENCE [LARGE SCALE GENOMIC DNA]</scope>
    <source>
        <strain evidence="4">JH1073</strain>
    </source>
</reference>
<gene>
    <name evidence="2" type="ORF">GKO46_09430</name>
    <name evidence="3" type="ORF">GKO48_12110</name>
</gene>
<dbReference type="SUPFAM" id="SSF51569">
    <property type="entry name" value="Aldolase"/>
    <property type="match status" value="1"/>
</dbReference>
<dbReference type="RefSeq" id="WP_342825512.1">
    <property type="nucleotide sequence ID" value="NZ_CP046146.1"/>
</dbReference>
<dbReference type="Proteomes" id="UP001219901">
    <property type="component" value="Chromosome"/>
</dbReference>
<reference evidence="4 5" key="1">
    <citation type="submission" date="2019-11" db="EMBL/GenBank/DDBJ databases">
        <authorList>
            <person name="Cho J.-C."/>
        </authorList>
    </citation>
    <scope>NUCLEOTIDE SEQUENCE [LARGE SCALE GENOMIC DNA]</scope>
    <source>
        <strain evidence="3 4">JH1073</strain>
        <strain evidence="2 5">JH702</strain>
    </source>
</reference>
<dbReference type="InterPro" id="IPR001585">
    <property type="entry name" value="TAL/FSA"/>
</dbReference>
<proteinExistence type="predicted"/>
<keyword evidence="4" id="KW-1185">Reference proteome</keyword>
<accession>A0AAJ5ZKG0</accession>
<organism evidence="3 4">
    <name type="scientific">Candidatus Lucifugimonas marina</name>
    <dbReference type="NCBI Taxonomy" id="3038979"/>
    <lineage>
        <taxon>Bacteria</taxon>
        <taxon>Bacillati</taxon>
        <taxon>Chloroflexota</taxon>
        <taxon>Dehalococcoidia</taxon>
        <taxon>SAR202 cluster</taxon>
        <taxon>Candidatus Lucifugimonadales</taxon>
        <taxon>Candidatus Lucifugimonadaceae</taxon>
        <taxon>Candidatus Lucifugimonas</taxon>
    </lineage>
</organism>
<evidence type="ECO:0000313" key="2">
    <source>
        <dbReference type="EMBL" id="MDG0867289.1"/>
    </source>
</evidence>
<evidence type="ECO:0008006" key="6">
    <source>
        <dbReference type="Google" id="ProtNLM"/>
    </source>
</evidence>
<sequence>MATQNGTSAKLTEPLFGTAENARMTGTGPAIWLAGDPEDLPEWLDAGAAGIVTNTVVLNQMVQKYGQITELTQRYLDITDKPVVIEIDGHSTQELLDVGEVFTKMSDQIVLKIPASTHALGAFAELKKAGVPTFCTTVFTLPQAAAVAQAGVTHVLPFCEPFNDVGGDPTKLIRDCQEMFDGWADRPFVTAALVRSVETAEAALADGADGIIVFWPVFRDMMQSHLTDEWNKTFLDEWNSMNDAGLMKDLPVQKH</sequence>
<evidence type="ECO:0000256" key="1">
    <source>
        <dbReference type="ARBA" id="ARBA00023270"/>
    </source>
</evidence>
<dbReference type="EMBL" id="WMBE01000003">
    <property type="protein sequence ID" value="MDG0867289.1"/>
    <property type="molecule type" value="Genomic_DNA"/>
</dbReference>
<dbReference type="GO" id="GO:0005975">
    <property type="term" value="P:carbohydrate metabolic process"/>
    <property type="evidence" value="ECO:0007669"/>
    <property type="project" value="InterPro"/>
</dbReference>
<evidence type="ECO:0000313" key="3">
    <source>
        <dbReference type="EMBL" id="WFG40322.1"/>
    </source>
</evidence>
<reference evidence="3" key="2">
    <citation type="journal article" date="2023" name="Nat. Commun.">
        <title>Cultivation of marine bacteria of the SAR202 clade.</title>
        <authorList>
            <person name="Lim Y."/>
            <person name="Seo J.H."/>
            <person name="Giovannoni S.J."/>
            <person name="Kang I."/>
            <person name="Cho J.C."/>
        </authorList>
    </citation>
    <scope>NUCLEOTIDE SEQUENCE</scope>
    <source>
        <strain evidence="3">JH1073</strain>
    </source>
</reference>
<keyword evidence="1" id="KW-0704">Schiff base</keyword>
<dbReference type="Pfam" id="PF00923">
    <property type="entry name" value="TAL_FSA"/>
    <property type="match status" value="1"/>
</dbReference>
<dbReference type="InterPro" id="IPR013785">
    <property type="entry name" value="Aldolase_TIM"/>
</dbReference>
<protein>
    <recommendedName>
        <fullName evidence="6">Transaldolase</fullName>
    </recommendedName>
</protein>
<name>A0AAJ5ZKG0_9CHLR</name>